<dbReference type="AlphaFoldDB" id="A0A814JVU9"/>
<evidence type="ECO:0000256" key="1">
    <source>
        <dbReference type="ARBA" id="ARBA00004123"/>
    </source>
</evidence>
<dbReference type="GO" id="GO:0003712">
    <property type="term" value="F:transcription coregulator activity"/>
    <property type="evidence" value="ECO:0007669"/>
    <property type="project" value="TreeGrafter"/>
</dbReference>
<dbReference type="GO" id="GO:0031490">
    <property type="term" value="F:chromatin DNA binding"/>
    <property type="evidence" value="ECO:0007669"/>
    <property type="project" value="TreeGrafter"/>
</dbReference>
<accession>A0A814JVU9</accession>
<dbReference type="SUPFAM" id="SSF51197">
    <property type="entry name" value="Clavaminate synthase-like"/>
    <property type="match status" value="1"/>
</dbReference>
<keyword evidence="6" id="KW-1185">Reference proteome</keyword>
<comment type="subcellular location">
    <subcellularLocation>
        <location evidence="1">Nucleus</location>
    </subcellularLocation>
</comment>
<evidence type="ECO:0000256" key="3">
    <source>
        <dbReference type="ARBA" id="ARBA00023242"/>
    </source>
</evidence>
<evidence type="ECO:0000313" key="6">
    <source>
        <dbReference type="Proteomes" id="UP000663879"/>
    </source>
</evidence>
<dbReference type="GO" id="GO:0032454">
    <property type="term" value="F:histone H3K9 demethylase activity"/>
    <property type="evidence" value="ECO:0007669"/>
    <property type="project" value="InterPro"/>
</dbReference>
<dbReference type="GO" id="GO:0000785">
    <property type="term" value="C:chromatin"/>
    <property type="evidence" value="ECO:0007669"/>
    <property type="project" value="TreeGrafter"/>
</dbReference>
<dbReference type="InterPro" id="IPR045109">
    <property type="entry name" value="LSDs-like"/>
</dbReference>
<evidence type="ECO:0000256" key="4">
    <source>
        <dbReference type="SAM" id="Coils"/>
    </source>
</evidence>
<evidence type="ECO:0000256" key="2">
    <source>
        <dbReference type="ARBA" id="ARBA00022723"/>
    </source>
</evidence>
<feature type="non-terminal residue" evidence="5">
    <location>
        <position position="1"/>
    </location>
</feature>
<feature type="coiled-coil region" evidence="4">
    <location>
        <begin position="4"/>
        <end position="55"/>
    </location>
</feature>
<evidence type="ECO:0000313" key="5">
    <source>
        <dbReference type="EMBL" id="CAF1043835.1"/>
    </source>
</evidence>
<dbReference type="GO" id="GO:0006357">
    <property type="term" value="P:regulation of transcription by RNA polymerase II"/>
    <property type="evidence" value="ECO:0007669"/>
    <property type="project" value="TreeGrafter"/>
</dbReference>
<keyword evidence="2" id="KW-0479">Metal-binding</keyword>
<dbReference type="Proteomes" id="UP000663879">
    <property type="component" value="Unassembled WGS sequence"/>
</dbReference>
<dbReference type="PANTHER" id="PTHR12549">
    <property type="entry name" value="JMJC DOMAIN-CONTAINING HISTONE DEMETHYLATION PROTEIN"/>
    <property type="match status" value="1"/>
</dbReference>
<reference evidence="5" key="1">
    <citation type="submission" date="2021-02" db="EMBL/GenBank/DDBJ databases">
        <authorList>
            <person name="Nowell W R."/>
        </authorList>
    </citation>
    <scope>NUCLEOTIDE SEQUENCE</scope>
    <source>
        <strain evidence="5">Ploen Becks lab</strain>
    </source>
</reference>
<keyword evidence="3" id="KW-0539">Nucleus</keyword>
<dbReference type="GO" id="GO:0046872">
    <property type="term" value="F:metal ion binding"/>
    <property type="evidence" value="ECO:0007669"/>
    <property type="project" value="UniProtKB-KW"/>
</dbReference>
<sequence length="377" mass="43515">LFKIDSLTKENERLHKNNISYLDEIFNLKQSTEQIKDLNRQIEFLNFKLAHLQKERKLYLDSSKKLDENPSKECSTFYSPSTPRKYNISQQSTINSTSTSLIQLCNSCHSPNCLIKKPCVYCGQMFHVPNLHISKVHKYNVEHVIFDVRTLSRREKISDNYIFKQVLSLWSKKKVLVAKNAYYANGRESPKWNLDEFSKLGTQTAQIIDFTNKKKEATDTLQNFFSNFTIPGNVLKFSEWPKITTLKEASLELYNDYCAILPCKQFTSPTGNMNLFANLPVDCCPPDIGPKIFAGSKDSYTNLHIDISDSVNILFYANELEKDKKESLKEFLVKSNCDKLYIERLESETPGAIWHIFSDSDVPVISKYLDGAKFRTK</sequence>
<organism evidence="5 6">
    <name type="scientific">Brachionus calyciflorus</name>
    <dbReference type="NCBI Taxonomy" id="104777"/>
    <lineage>
        <taxon>Eukaryota</taxon>
        <taxon>Metazoa</taxon>
        <taxon>Spiralia</taxon>
        <taxon>Gnathifera</taxon>
        <taxon>Rotifera</taxon>
        <taxon>Eurotatoria</taxon>
        <taxon>Monogononta</taxon>
        <taxon>Pseudotrocha</taxon>
        <taxon>Ploima</taxon>
        <taxon>Brachionidae</taxon>
        <taxon>Brachionus</taxon>
    </lineage>
</organism>
<proteinExistence type="predicted"/>
<dbReference type="EMBL" id="CAJNOC010005147">
    <property type="protein sequence ID" value="CAF1043835.1"/>
    <property type="molecule type" value="Genomic_DNA"/>
</dbReference>
<dbReference type="GO" id="GO:0000118">
    <property type="term" value="C:histone deacetylase complex"/>
    <property type="evidence" value="ECO:0007669"/>
    <property type="project" value="TreeGrafter"/>
</dbReference>
<feature type="non-terminal residue" evidence="5">
    <location>
        <position position="377"/>
    </location>
</feature>
<keyword evidence="4" id="KW-0175">Coiled coil</keyword>
<gene>
    <name evidence="5" type="ORF">OXX778_LOCUS18484</name>
</gene>
<dbReference type="PANTHER" id="PTHR12549:SF38">
    <property type="entry name" value="JMJC DOMAIN-CONTAINING HISTONE DEMETHYLASE 2, ISOFORM A"/>
    <property type="match status" value="1"/>
</dbReference>
<name>A0A814JVU9_9BILA</name>
<dbReference type="Gene3D" id="2.60.120.650">
    <property type="entry name" value="Cupin"/>
    <property type="match status" value="1"/>
</dbReference>
<dbReference type="OrthoDB" id="1667110at2759"/>
<protein>
    <submittedName>
        <fullName evidence="5">Uncharacterized protein</fullName>
    </submittedName>
</protein>
<comment type="caution">
    <text evidence="5">The sequence shown here is derived from an EMBL/GenBank/DDBJ whole genome shotgun (WGS) entry which is preliminary data.</text>
</comment>